<accession>A0A928TSL4</accession>
<dbReference type="Pfam" id="PF00702">
    <property type="entry name" value="Hydrolase"/>
    <property type="match status" value="1"/>
</dbReference>
<dbReference type="Gene3D" id="3.40.50.1000">
    <property type="entry name" value="HAD superfamily/HAD-like"/>
    <property type="match status" value="1"/>
</dbReference>
<dbReference type="InterPro" id="IPR036412">
    <property type="entry name" value="HAD-like_sf"/>
</dbReference>
<dbReference type="PANTHER" id="PTHR18901:SF38">
    <property type="entry name" value="PSEUDOURIDINE-5'-PHOSPHATASE"/>
    <property type="match status" value="1"/>
</dbReference>
<dbReference type="Proteomes" id="UP000710385">
    <property type="component" value="Unassembled WGS sequence"/>
</dbReference>
<dbReference type="EMBL" id="JABTTY010000001">
    <property type="protein sequence ID" value="MBE7525003.1"/>
    <property type="molecule type" value="Genomic_DNA"/>
</dbReference>
<dbReference type="SFLD" id="SFLDG01129">
    <property type="entry name" value="C1.5:_HAD__Beta-PGM__Phosphata"/>
    <property type="match status" value="1"/>
</dbReference>
<dbReference type="PANTHER" id="PTHR18901">
    <property type="entry name" value="2-DEOXYGLUCOSE-6-PHOSPHATE PHOSPHATASE 2"/>
    <property type="match status" value="1"/>
</dbReference>
<keyword evidence="1" id="KW-0378">Hydrolase</keyword>
<evidence type="ECO:0000313" key="2">
    <source>
        <dbReference type="Proteomes" id="UP000710385"/>
    </source>
</evidence>
<sequence>MNQSVRAAIFDLDGLLLDTERLYDEVFREYIVLRTGAPMEEKAFLAMRAQMFGASPLVNANRLHALIGINEPGECFLEWRKPRITEMLPKARLLPGAENLVRILARKKVPMAIATSSDRGFYTLKTGSHREFFSLFGNHIVTSDDVYNTKPEPDLFLMAAAHLSIPPRTCLVFEDAPSGVEAALRAGMRVVAVPHPQLDRSLVARADEVLDTLEQFDPARWNLFSQNASV</sequence>
<name>A0A928TSL4_UNCKA</name>
<dbReference type="PRINTS" id="PR00413">
    <property type="entry name" value="HADHALOGNASE"/>
</dbReference>
<evidence type="ECO:0000313" key="1">
    <source>
        <dbReference type="EMBL" id="MBE7525003.1"/>
    </source>
</evidence>
<proteinExistence type="predicted"/>
<comment type="caution">
    <text evidence="1">The sequence shown here is derived from an EMBL/GenBank/DDBJ whole genome shotgun (WGS) entry which is preliminary data.</text>
</comment>
<dbReference type="NCBIfam" id="TIGR01509">
    <property type="entry name" value="HAD-SF-IA-v3"/>
    <property type="match status" value="1"/>
</dbReference>
<dbReference type="GO" id="GO:0016791">
    <property type="term" value="F:phosphatase activity"/>
    <property type="evidence" value="ECO:0007669"/>
    <property type="project" value="TreeGrafter"/>
</dbReference>
<dbReference type="InterPro" id="IPR023214">
    <property type="entry name" value="HAD_sf"/>
</dbReference>
<dbReference type="AlphaFoldDB" id="A0A928TSL4"/>
<protein>
    <submittedName>
        <fullName evidence="1">HAD-IA family hydrolase</fullName>
    </submittedName>
</protein>
<organism evidence="1 2">
    <name type="scientific">candidate division WWE3 bacterium</name>
    <dbReference type="NCBI Taxonomy" id="2053526"/>
    <lineage>
        <taxon>Bacteria</taxon>
        <taxon>Katanobacteria</taxon>
    </lineage>
</organism>
<dbReference type="SFLD" id="SFLDS00003">
    <property type="entry name" value="Haloacid_Dehalogenase"/>
    <property type="match status" value="1"/>
</dbReference>
<reference evidence="1" key="1">
    <citation type="submission" date="2020-05" db="EMBL/GenBank/DDBJ databases">
        <title>High-Quality Genomes of Partial-Nitritation/Anammox System by Hierarchical Clustering Based Hybrid Assembly.</title>
        <authorList>
            <person name="Liu L."/>
            <person name="Wang Y."/>
            <person name="Che Y."/>
            <person name="Chen Y."/>
            <person name="Xia Y."/>
            <person name="Luo R."/>
            <person name="Cheng S.H."/>
            <person name="Zheng C."/>
            <person name="Zhang T."/>
        </authorList>
    </citation>
    <scope>NUCLEOTIDE SEQUENCE</scope>
    <source>
        <strain evidence="1">H1_PAT1</strain>
    </source>
</reference>
<dbReference type="SUPFAM" id="SSF56784">
    <property type="entry name" value="HAD-like"/>
    <property type="match status" value="1"/>
</dbReference>
<dbReference type="InterPro" id="IPR006439">
    <property type="entry name" value="HAD-SF_hydro_IA"/>
</dbReference>
<gene>
    <name evidence="1" type="ORF">HS096_01225</name>
</gene>
<dbReference type="Gene3D" id="1.10.150.240">
    <property type="entry name" value="Putative phosphatase, domain 2"/>
    <property type="match status" value="1"/>
</dbReference>
<dbReference type="InterPro" id="IPR023198">
    <property type="entry name" value="PGP-like_dom2"/>
</dbReference>